<name>A0AAD5TM03_9FUNG</name>
<reference evidence="2" key="1">
    <citation type="submission" date="2020-05" db="EMBL/GenBank/DDBJ databases">
        <title>Phylogenomic resolution of chytrid fungi.</title>
        <authorList>
            <person name="Stajich J.E."/>
            <person name="Amses K."/>
            <person name="Simmons R."/>
            <person name="Seto K."/>
            <person name="Myers J."/>
            <person name="Bonds A."/>
            <person name="Quandt C.A."/>
            <person name="Barry K."/>
            <person name="Liu P."/>
            <person name="Grigoriev I."/>
            <person name="Longcore J.E."/>
            <person name="James T.Y."/>
        </authorList>
    </citation>
    <scope>NUCLEOTIDE SEQUENCE</scope>
    <source>
        <strain evidence="2">JEL0379</strain>
    </source>
</reference>
<feature type="transmembrane region" description="Helical" evidence="1">
    <location>
        <begin position="25"/>
        <end position="45"/>
    </location>
</feature>
<protein>
    <submittedName>
        <fullName evidence="2">Uncharacterized protein</fullName>
    </submittedName>
</protein>
<keyword evidence="1" id="KW-0812">Transmembrane</keyword>
<comment type="caution">
    <text evidence="2">The sequence shown here is derived from an EMBL/GenBank/DDBJ whole genome shotgun (WGS) entry which is preliminary data.</text>
</comment>
<keyword evidence="3" id="KW-1185">Reference proteome</keyword>
<dbReference type="AlphaFoldDB" id="A0AAD5TM03"/>
<sequence length="83" mass="9705">MKLMKCSTEVMKAGTRRYARDDSKYLIFCVPLIHITAISEPLQILSLTDPLNMSTYKIIFIGNENQMDTIRLCYDDKEWISLR</sequence>
<keyword evidence="1" id="KW-0472">Membrane</keyword>
<dbReference type="Proteomes" id="UP001212152">
    <property type="component" value="Unassembled WGS sequence"/>
</dbReference>
<gene>
    <name evidence="2" type="ORF">HDU87_001810</name>
</gene>
<keyword evidence="1" id="KW-1133">Transmembrane helix</keyword>
<proteinExistence type="predicted"/>
<accession>A0AAD5TM03</accession>
<evidence type="ECO:0000256" key="1">
    <source>
        <dbReference type="SAM" id="Phobius"/>
    </source>
</evidence>
<organism evidence="2 3">
    <name type="scientific">Geranomyces variabilis</name>
    <dbReference type="NCBI Taxonomy" id="109894"/>
    <lineage>
        <taxon>Eukaryota</taxon>
        <taxon>Fungi</taxon>
        <taxon>Fungi incertae sedis</taxon>
        <taxon>Chytridiomycota</taxon>
        <taxon>Chytridiomycota incertae sedis</taxon>
        <taxon>Chytridiomycetes</taxon>
        <taxon>Spizellomycetales</taxon>
        <taxon>Powellomycetaceae</taxon>
        <taxon>Geranomyces</taxon>
    </lineage>
</organism>
<dbReference type="EMBL" id="JADGJQ010000015">
    <property type="protein sequence ID" value="KAJ3180697.1"/>
    <property type="molecule type" value="Genomic_DNA"/>
</dbReference>
<evidence type="ECO:0000313" key="3">
    <source>
        <dbReference type="Proteomes" id="UP001212152"/>
    </source>
</evidence>
<evidence type="ECO:0000313" key="2">
    <source>
        <dbReference type="EMBL" id="KAJ3180697.1"/>
    </source>
</evidence>